<evidence type="ECO:0008006" key="3">
    <source>
        <dbReference type="Google" id="ProtNLM"/>
    </source>
</evidence>
<protein>
    <recommendedName>
        <fullName evidence="3">NACHT domain-containing protein</fullName>
    </recommendedName>
</protein>
<sequence>MDFEKWDLEESPGVLCLSGPADRMIHQISSSIIDREKARHLGTQRLILYFFCSSSTPSGSILLHFIHTFLHQFTRGLLNAEEVSAIIKRFLHSLHQQAFKDDWETLGFDETDSVRQTIASLMKADPYKQWTALTAALVPSVQQGLIIVIDGLDDVGLDRSNFLREVCTFLERLEGSGFGLKALLASRAMSEIKEFLRRVRGIVFDDERKGTHAY</sequence>
<keyword evidence="2" id="KW-1185">Reference proteome</keyword>
<dbReference type="Proteomes" id="UP001610446">
    <property type="component" value="Unassembled WGS sequence"/>
</dbReference>
<dbReference type="EMBL" id="JBFXLU010000383">
    <property type="protein sequence ID" value="KAL2827876.1"/>
    <property type="molecule type" value="Genomic_DNA"/>
</dbReference>
<gene>
    <name evidence="1" type="ORF">BJY01DRAFT_135033</name>
</gene>
<accession>A0ABR4IJF6</accession>
<evidence type="ECO:0000313" key="1">
    <source>
        <dbReference type="EMBL" id="KAL2827876.1"/>
    </source>
</evidence>
<organism evidence="1 2">
    <name type="scientific">Aspergillus pseudoustus</name>
    <dbReference type="NCBI Taxonomy" id="1810923"/>
    <lineage>
        <taxon>Eukaryota</taxon>
        <taxon>Fungi</taxon>
        <taxon>Dikarya</taxon>
        <taxon>Ascomycota</taxon>
        <taxon>Pezizomycotina</taxon>
        <taxon>Eurotiomycetes</taxon>
        <taxon>Eurotiomycetidae</taxon>
        <taxon>Eurotiales</taxon>
        <taxon>Aspergillaceae</taxon>
        <taxon>Aspergillus</taxon>
        <taxon>Aspergillus subgen. Nidulantes</taxon>
    </lineage>
</organism>
<reference evidence="1 2" key="1">
    <citation type="submission" date="2024-07" db="EMBL/GenBank/DDBJ databases">
        <title>Section-level genome sequencing and comparative genomics of Aspergillus sections Usti and Cavernicolus.</title>
        <authorList>
            <consortium name="Lawrence Berkeley National Laboratory"/>
            <person name="Nybo J.L."/>
            <person name="Vesth T.C."/>
            <person name="Theobald S."/>
            <person name="Frisvad J.C."/>
            <person name="Larsen T.O."/>
            <person name="Kjaerboelling I."/>
            <person name="Rothschild-Mancinelli K."/>
            <person name="Lyhne E.K."/>
            <person name="Kogle M.E."/>
            <person name="Barry K."/>
            <person name="Clum A."/>
            <person name="Na H."/>
            <person name="Ledsgaard L."/>
            <person name="Lin J."/>
            <person name="Lipzen A."/>
            <person name="Kuo A."/>
            <person name="Riley R."/>
            <person name="Mondo S."/>
            <person name="Labutti K."/>
            <person name="Haridas S."/>
            <person name="Pangalinan J."/>
            <person name="Salamov A.A."/>
            <person name="Simmons B.A."/>
            <person name="Magnuson J.K."/>
            <person name="Chen J."/>
            <person name="Drula E."/>
            <person name="Henrissat B."/>
            <person name="Wiebenga A."/>
            <person name="Lubbers R.J."/>
            <person name="Gomes A.C."/>
            <person name="Makela M.R."/>
            <person name="Stajich J."/>
            <person name="Grigoriev I.V."/>
            <person name="Mortensen U.H."/>
            <person name="De Vries R.P."/>
            <person name="Baker S.E."/>
            <person name="Andersen M.R."/>
        </authorList>
    </citation>
    <scope>NUCLEOTIDE SEQUENCE [LARGE SCALE GENOMIC DNA]</scope>
    <source>
        <strain evidence="1 2">CBS 123904</strain>
    </source>
</reference>
<name>A0ABR4IJF6_9EURO</name>
<evidence type="ECO:0000313" key="2">
    <source>
        <dbReference type="Proteomes" id="UP001610446"/>
    </source>
</evidence>
<proteinExistence type="predicted"/>
<comment type="caution">
    <text evidence="1">The sequence shown here is derived from an EMBL/GenBank/DDBJ whole genome shotgun (WGS) entry which is preliminary data.</text>
</comment>